<name>A0A4C1UTB0_EUMVA</name>
<sequence length="105" mass="12107">MIVPEFQRIYIHSENVAGSRIVIAEKRFVRDDKRRRPTRTSVQRMEWDLHVYEYRRSRSALTVDPGNMVKSNTTERAKAPDERPHEYPGGGPRVAPPAERAGSAF</sequence>
<feature type="compositionally biased region" description="Basic and acidic residues" evidence="1">
    <location>
        <begin position="73"/>
        <end position="86"/>
    </location>
</feature>
<evidence type="ECO:0000313" key="2">
    <source>
        <dbReference type="EMBL" id="GBP29549.1"/>
    </source>
</evidence>
<proteinExistence type="predicted"/>
<evidence type="ECO:0000313" key="3">
    <source>
        <dbReference type="Proteomes" id="UP000299102"/>
    </source>
</evidence>
<dbReference type="AlphaFoldDB" id="A0A4C1UTB0"/>
<accession>A0A4C1UTB0</accession>
<feature type="region of interest" description="Disordered" evidence="1">
    <location>
        <begin position="64"/>
        <end position="105"/>
    </location>
</feature>
<comment type="caution">
    <text evidence="2">The sequence shown here is derived from an EMBL/GenBank/DDBJ whole genome shotgun (WGS) entry which is preliminary data.</text>
</comment>
<organism evidence="2 3">
    <name type="scientific">Eumeta variegata</name>
    <name type="common">Bagworm moth</name>
    <name type="synonym">Eumeta japonica</name>
    <dbReference type="NCBI Taxonomy" id="151549"/>
    <lineage>
        <taxon>Eukaryota</taxon>
        <taxon>Metazoa</taxon>
        <taxon>Ecdysozoa</taxon>
        <taxon>Arthropoda</taxon>
        <taxon>Hexapoda</taxon>
        <taxon>Insecta</taxon>
        <taxon>Pterygota</taxon>
        <taxon>Neoptera</taxon>
        <taxon>Endopterygota</taxon>
        <taxon>Lepidoptera</taxon>
        <taxon>Glossata</taxon>
        <taxon>Ditrysia</taxon>
        <taxon>Tineoidea</taxon>
        <taxon>Psychidae</taxon>
        <taxon>Oiketicinae</taxon>
        <taxon>Eumeta</taxon>
    </lineage>
</organism>
<gene>
    <name evidence="2" type="ORF">EVAR_93346_1</name>
</gene>
<reference evidence="2 3" key="1">
    <citation type="journal article" date="2019" name="Commun. Biol.">
        <title>The bagworm genome reveals a unique fibroin gene that provides high tensile strength.</title>
        <authorList>
            <person name="Kono N."/>
            <person name="Nakamura H."/>
            <person name="Ohtoshi R."/>
            <person name="Tomita M."/>
            <person name="Numata K."/>
            <person name="Arakawa K."/>
        </authorList>
    </citation>
    <scope>NUCLEOTIDE SEQUENCE [LARGE SCALE GENOMIC DNA]</scope>
</reference>
<dbReference type="Proteomes" id="UP000299102">
    <property type="component" value="Unassembled WGS sequence"/>
</dbReference>
<dbReference type="EMBL" id="BGZK01000221">
    <property type="protein sequence ID" value="GBP29549.1"/>
    <property type="molecule type" value="Genomic_DNA"/>
</dbReference>
<evidence type="ECO:0000256" key="1">
    <source>
        <dbReference type="SAM" id="MobiDB-lite"/>
    </source>
</evidence>
<protein>
    <submittedName>
        <fullName evidence="2">Uncharacterized protein</fullName>
    </submittedName>
</protein>
<keyword evidence="3" id="KW-1185">Reference proteome</keyword>